<gene>
    <name evidence="8" type="ORF">B5G41_04700</name>
    <name evidence="7" type="ORF">NE651_10435</name>
</gene>
<dbReference type="InterPro" id="IPR020846">
    <property type="entry name" value="MFS_dom"/>
</dbReference>
<dbReference type="InterPro" id="IPR011701">
    <property type="entry name" value="MFS"/>
</dbReference>
<evidence type="ECO:0000313" key="8">
    <source>
        <dbReference type="EMBL" id="OUN03770.1"/>
    </source>
</evidence>
<dbReference type="PANTHER" id="PTHR11662">
    <property type="entry name" value="SOLUTE CARRIER FAMILY 17"/>
    <property type="match status" value="1"/>
</dbReference>
<dbReference type="Proteomes" id="UP000195772">
    <property type="component" value="Unassembled WGS sequence"/>
</dbReference>
<dbReference type="EMBL" id="JANGBQ010000014">
    <property type="protein sequence ID" value="MCQ5083306.1"/>
    <property type="molecule type" value="Genomic_DNA"/>
</dbReference>
<dbReference type="SUPFAM" id="SSF103473">
    <property type="entry name" value="MFS general substrate transporter"/>
    <property type="match status" value="1"/>
</dbReference>
<dbReference type="GO" id="GO:0016020">
    <property type="term" value="C:membrane"/>
    <property type="evidence" value="ECO:0007669"/>
    <property type="project" value="UniProtKB-SubCell"/>
</dbReference>
<evidence type="ECO:0000259" key="6">
    <source>
        <dbReference type="PROSITE" id="PS50850"/>
    </source>
</evidence>
<evidence type="ECO:0000313" key="9">
    <source>
        <dbReference type="Proteomes" id="UP000195772"/>
    </source>
</evidence>
<reference evidence="7" key="3">
    <citation type="submission" date="2022-06" db="EMBL/GenBank/DDBJ databases">
        <title>Isolation of gut microbiota from human fecal samples.</title>
        <authorList>
            <person name="Pamer E.G."/>
            <person name="Barat B."/>
            <person name="Waligurski E."/>
            <person name="Medina S."/>
            <person name="Paddock L."/>
            <person name="Mostad J."/>
        </authorList>
    </citation>
    <scope>NUCLEOTIDE SEQUENCE</scope>
    <source>
        <strain evidence="7">DFI.6.22</strain>
    </source>
</reference>
<dbReference type="PIRSF" id="PIRSF002808">
    <property type="entry name" value="Hexose_phosphate_transp"/>
    <property type="match status" value="1"/>
</dbReference>
<feature type="transmembrane region" description="Helical" evidence="5">
    <location>
        <begin position="322"/>
        <end position="347"/>
    </location>
</feature>
<evidence type="ECO:0000256" key="1">
    <source>
        <dbReference type="ARBA" id="ARBA00004141"/>
    </source>
</evidence>
<keyword evidence="4 5" id="KW-0472">Membrane</keyword>
<evidence type="ECO:0000313" key="7">
    <source>
        <dbReference type="EMBL" id="MCQ5083306.1"/>
    </source>
</evidence>
<reference evidence="8" key="2">
    <citation type="journal article" date="2018" name="BMC Genomics">
        <title>Whole genome sequencing and function prediction of 133 gut anaerobes isolated from chicken caecum in pure cultures.</title>
        <authorList>
            <person name="Medvecky M."/>
            <person name="Cejkova D."/>
            <person name="Polansky O."/>
            <person name="Karasova D."/>
            <person name="Kubasova T."/>
            <person name="Cizek A."/>
            <person name="Rychlik I."/>
        </authorList>
    </citation>
    <scope>NUCLEOTIDE SEQUENCE</scope>
    <source>
        <strain evidence="8">An90</strain>
    </source>
</reference>
<dbReference type="Pfam" id="PF07690">
    <property type="entry name" value="MFS_1"/>
    <property type="match status" value="1"/>
</dbReference>
<dbReference type="AlphaFoldDB" id="A0A1Y3R4Q6"/>
<feature type="transmembrane region" description="Helical" evidence="5">
    <location>
        <begin position="257"/>
        <end position="278"/>
    </location>
</feature>
<feature type="transmembrane region" description="Helical" evidence="5">
    <location>
        <begin position="299"/>
        <end position="316"/>
    </location>
</feature>
<dbReference type="EMBL" id="NFHB01000003">
    <property type="protein sequence ID" value="OUN03770.1"/>
    <property type="molecule type" value="Genomic_DNA"/>
</dbReference>
<feature type="domain" description="Major facilitator superfamily (MFS) profile" evidence="6">
    <location>
        <begin position="14"/>
        <end position="415"/>
    </location>
</feature>
<protein>
    <submittedName>
        <fullName evidence="8">MFS transporter</fullName>
    </submittedName>
</protein>
<feature type="transmembrane region" description="Helical" evidence="5">
    <location>
        <begin position="359"/>
        <end position="381"/>
    </location>
</feature>
<comment type="caution">
    <text evidence="8">The sequence shown here is derived from an EMBL/GenBank/DDBJ whole genome shotgun (WGS) entry which is preliminary data.</text>
</comment>
<dbReference type="Proteomes" id="UP001205035">
    <property type="component" value="Unassembled WGS sequence"/>
</dbReference>
<feature type="transmembrane region" description="Helical" evidence="5">
    <location>
        <begin position="141"/>
        <end position="164"/>
    </location>
</feature>
<comment type="subcellular location">
    <subcellularLocation>
        <location evidence="1">Membrane</location>
        <topology evidence="1">Multi-pass membrane protein</topology>
    </subcellularLocation>
</comment>
<evidence type="ECO:0000256" key="2">
    <source>
        <dbReference type="ARBA" id="ARBA00022692"/>
    </source>
</evidence>
<proteinExistence type="predicted"/>
<evidence type="ECO:0000256" key="3">
    <source>
        <dbReference type="ARBA" id="ARBA00022989"/>
    </source>
</evidence>
<feature type="transmembrane region" description="Helical" evidence="5">
    <location>
        <begin position="224"/>
        <end position="245"/>
    </location>
</feature>
<feature type="transmembrane region" description="Helical" evidence="5">
    <location>
        <begin position="80"/>
        <end position="99"/>
    </location>
</feature>
<dbReference type="InterPro" id="IPR036259">
    <property type="entry name" value="MFS_trans_sf"/>
</dbReference>
<accession>A0A1Y3R4Q6</accession>
<dbReference type="PROSITE" id="PS50850">
    <property type="entry name" value="MFS"/>
    <property type="match status" value="1"/>
</dbReference>
<dbReference type="PANTHER" id="PTHR11662:SF285">
    <property type="entry name" value="HEXURONATE TRANSPORTER"/>
    <property type="match status" value="1"/>
</dbReference>
<feature type="transmembrane region" description="Helical" evidence="5">
    <location>
        <begin position="170"/>
        <end position="189"/>
    </location>
</feature>
<dbReference type="GO" id="GO:0015134">
    <property type="term" value="F:hexuronate transmembrane transporter activity"/>
    <property type="evidence" value="ECO:0007669"/>
    <property type="project" value="TreeGrafter"/>
</dbReference>
<feature type="transmembrane region" description="Helical" evidence="5">
    <location>
        <begin position="387"/>
        <end position="408"/>
    </location>
</feature>
<sequence>MNLLNNPEKRKWMIVVTIFIAIICNYLDRQLLSILKPTIKAAFDMNDDGYAFIVNIFLICYAVMYPISGILVDRFGPKKVMFLGILAWSAACIGGGLSTNMEQFAFFRGLLGLAEPTIFAGQIVAVTVWFEKRQRATANSLCTAGGSIGTVVAPIVIAWLSTIFPWNDVFVLAGAIGILIAIVWMAVYADPPKEILDVTLSESAANRHHGKAFTWGGLWKTRTLWGVLLIRFVSDPVWYFCLFWLPGYLQEDSGLTLIQVGWVGWIPFLFGAVGGVLTSAWSDKMVRRGMDPLRARKRMMTLVAVAAPLCIFTPYFNALPPYWNVAAIIASFSLIAIMCLSWLYTICVVIAEAFPVRNVASVVGITAGFGAVGGAIFNYYVGQLLSTMGPSLFLVMGVLHWIAVVILWKMTRPEIPQEKQAVQK</sequence>
<feature type="transmembrane region" description="Helical" evidence="5">
    <location>
        <begin position="105"/>
        <end position="129"/>
    </location>
</feature>
<feature type="transmembrane region" description="Helical" evidence="5">
    <location>
        <begin position="12"/>
        <end position="29"/>
    </location>
</feature>
<dbReference type="OrthoDB" id="9781156at2"/>
<dbReference type="eggNOG" id="COG2271">
    <property type="taxonomic scope" value="Bacteria"/>
</dbReference>
<dbReference type="InterPro" id="IPR050382">
    <property type="entry name" value="MFS_Na/Anion_cotransporter"/>
</dbReference>
<evidence type="ECO:0000256" key="4">
    <source>
        <dbReference type="ARBA" id="ARBA00023136"/>
    </source>
</evidence>
<dbReference type="CDD" id="cd17319">
    <property type="entry name" value="MFS_ExuT_GudP_like"/>
    <property type="match status" value="1"/>
</dbReference>
<organism evidence="8 9">
    <name type="scientific">Alistipes onderdonkii</name>
    <dbReference type="NCBI Taxonomy" id="328813"/>
    <lineage>
        <taxon>Bacteria</taxon>
        <taxon>Pseudomonadati</taxon>
        <taxon>Bacteroidota</taxon>
        <taxon>Bacteroidia</taxon>
        <taxon>Bacteroidales</taxon>
        <taxon>Rikenellaceae</taxon>
        <taxon>Alistipes</taxon>
    </lineage>
</organism>
<dbReference type="Gene3D" id="1.20.1250.20">
    <property type="entry name" value="MFS general substrate transporter like domains"/>
    <property type="match status" value="2"/>
</dbReference>
<reference evidence="9" key="1">
    <citation type="submission" date="2017-04" db="EMBL/GenBank/DDBJ databases">
        <title>Function of individual gut microbiota members based on whole genome sequencing of pure cultures obtained from chicken caecum.</title>
        <authorList>
            <person name="Medvecky M."/>
            <person name="Cejkova D."/>
            <person name="Polansky O."/>
            <person name="Karasova D."/>
            <person name="Kubasova T."/>
            <person name="Cizek A."/>
            <person name="Rychlik I."/>
        </authorList>
    </citation>
    <scope>NUCLEOTIDE SEQUENCE [LARGE SCALE GENOMIC DNA]</scope>
    <source>
        <strain evidence="9">An90</strain>
    </source>
</reference>
<feature type="transmembrane region" description="Helical" evidence="5">
    <location>
        <begin position="49"/>
        <end position="68"/>
    </location>
</feature>
<name>A0A1Y3R4Q6_9BACT</name>
<keyword evidence="2 5" id="KW-0812">Transmembrane</keyword>
<evidence type="ECO:0000256" key="5">
    <source>
        <dbReference type="SAM" id="Phobius"/>
    </source>
</evidence>
<dbReference type="InterPro" id="IPR000849">
    <property type="entry name" value="Sugar_P_transporter"/>
</dbReference>
<keyword evidence="3 5" id="KW-1133">Transmembrane helix</keyword>